<sequence>MLRDALRRWRNSNYDDKCLRSNGFECLYRQGEEAPADYYANGRNDQMKIEISMKNLICKVTSMIA</sequence>
<organism evidence="1 2">
    <name type="scientific">Brassica cretica</name>
    <name type="common">Mustard</name>
    <dbReference type="NCBI Taxonomy" id="69181"/>
    <lineage>
        <taxon>Eukaryota</taxon>
        <taxon>Viridiplantae</taxon>
        <taxon>Streptophyta</taxon>
        <taxon>Embryophyta</taxon>
        <taxon>Tracheophyta</taxon>
        <taxon>Spermatophyta</taxon>
        <taxon>Magnoliopsida</taxon>
        <taxon>eudicotyledons</taxon>
        <taxon>Gunneridae</taxon>
        <taxon>Pentapetalae</taxon>
        <taxon>rosids</taxon>
        <taxon>malvids</taxon>
        <taxon>Brassicales</taxon>
        <taxon>Brassicaceae</taxon>
        <taxon>Brassiceae</taxon>
        <taxon>Brassica</taxon>
    </lineage>
</organism>
<dbReference type="EMBL" id="QGKX02000004">
    <property type="protein sequence ID" value="KAF3604547.1"/>
    <property type="molecule type" value="Genomic_DNA"/>
</dbReference>
<reference evidence="1" key="1">
    <citation type="submission" date="2019-12" db="EMBL/GenBank/DDBJ databases">
        <title>Genome sequencing and annotation of Brassica cretica.</title>
        <authorList>
            <person name="Studholme D.J."/>
            <person name="Sarris P."/>
        </authorList>
    </citation>
    <scope>NUCLEOTIDE SEQUENCE</scope>
    <source>
        <strain evidence="1">PFS-109/04</strain>
        <tissue evidence="1">Leaf</tissue>
    </source>
</reference>
<name>A0A8S9STV2_BRACR</name>
<accession>A0A8S9STV2</accession>
<dbReference type="Proteomes" id="UP000712600">
    <property type="component" value="Unassembled WGS sequence"/>
</dbReference>
<dbReference type="AlphaFoldDB" id="A0A8S9STV2"/>
<evidence type="ECO:0000313" key="1">
    <source>
        <dbReference type="EMBL" id="KAF3604547.1"/>
    </source>
</evidence>
<comment type="caution">
    <text evidence="1">The sequence shown here is derived from an EMBL/GenBank/DDBJ whole genome shotgun (WGS) entry which is preliminary data.</text>
</comment>
<gene>
    <name evidence="1" type="ORF">F2Q69_00036174</name>
</gene>
<evidence type="ECO:0000313" key="2">
    <source>
        <dbReference type="Proteomes" id="UP000712600"/>
    </source>
</evidence>
<proteinExistence type="predicted"/>
<protein>
    <submittedName>
        <fullName evidence="1">Uncharacterized protein</fullName>
    </submittedName>
</protein>